<dbReference type="Gene3D" id="3.10.120.10">
    <property type="entry name" value="Cytochrome b5-like heme/steroid binding domain"/>
    <property type="match status" value="1"/>
</dbReference>
<dbReference type="STRING" id="1806994.A0A507C276"/>
<keyword evidence="3" id="KW-0813">Transport</keyword>
<evidence type="ECO:0000256" key="3">
    <source>
        <dbReference type="ARBA" id="ARBA00022448"/>
    </source>
</evidence>
<feature type="transmembrane region" description="Helical" evidence="12">
    <location>
        <begin position="275"/>
        <end position="299"/>
    </location>
</feature>
<dbReference type="InterPro" id="IPR005018">
    <property type="entry name" value="DOMON_domain"/>
</dbReference>
<evidence type="ECO:0000256" key="13">
    <source>
        <dbReference type="SAM" id="SignalP"/>
    </source>
</evidence>
<reference evidence="16 17" key="1">
    <citation type="journal article" date="2019" name="Sci. Rep.">
        <title>Comparative genomics of chytrid fungi reveal insights into the obligate biotrophic and pathogenic lifestyle of Synchytrium endobioticum.</title>
        <authorList>
            <person name="van de Vossenberg B.T.L.H."/>
            <person name="Warris S."/>
            <person name="Nguyen H.D.T."/>
            <person name="van Gent-Pelzer M.P.E."/>
            <person name="Joly D.L."/>
            <person name="van de Geest H.C."/>
            <person name="Bonants P.J.M."/>
            <person name="Smith D.S."/>
            <person name="Levesque C.A."/>
            <person name="van der Lee T.A.J."/>
        </authorList>
    </citation>
    <scope>NUCLEOTIDE SEQUENCE [LARGE SCALE GENOMIC DNA]</scope>
    <source>
        <strain evidence="16 17">JEL517</strain>
    </source>
</reference>
<evidence type="ECO:0000256" key="1">
    <source>
        <dbReference type="ARBA" id="ARBA00001970"/>
    </source>
</evidence>
<proteinExistence type="predicted"/>
<evidence type="ECO:0000256" key="2">
    <source>
        <dbReference type="ARBA" id="ARBA00004141"/>
    </source>
</evidence>
<dbReference type="GO" id="GO:0140575">
    <property type="term" value="F:transmembrane monodehydroascorbate reductase activity"/>
    <property type="evidence" value="ECO:0007669"/>
    <property type="project" value="InterPro"/>
</dbReference>
<dbReference type="RefSeq" id="XP_031022997.1">
    <property type="nucleotide sequence ID" value="XM_031171056.1"/>
</dbReference>
<dbReference type="InterPro" id="IPR045150">
    <property type="entry name" value="CYB561D1/2"/>
</dbReference>
<dbReference type="EMBL" id="QEAO01000042">
    <property type="protein sequence ID" value="TPX31603.1"/>
    <property type="molecule type" value="Genomic_DNA"/>
</dbReference>
<keyword evidence="9" id="KW-0408">Iron</keyword>
<feature type="compositionally biased region" description="Polar residues" evidence="11">
    <location>
        <begin position="551"/>
        <end position="564"/>
    </location>
</feature>
<comment type="subcellular location">
    <subcellularLocation>
        <location evidence="2">Membrane</location>
        <topology evidence="2">Multi-pass membrane protein</topology>
    </subcellularLocation>
</comment>
<comment type="caution">
    <text evidence="16">The sequence shown here is derived from an EMBL/GenBank/DDBJ whole genome shotgun (WGS) entry which is preliminary data.</text>
</comment>
<keyword evidence="7" id="KW-0249">Electron transport</keyword>
<dbReference type="InterPro" id="IPR001199">
    <property type="entry name" value="Cyt_B5-like_heme/steroid-bd"/>
</dbReference>
<comment type="cofactor">
    <cofactor evidence="1">
        <name>heme b</name>
        <dbReference type="ChEBI" id="CHEBI:60344"/>
    </cofactor>
</comment>
<keyword evidence="5 12" id="KW-0812">Transmembrane</keyword>
<evidence type="ECO:0000256" key="5">
    <source>
        <dbReference type="ARBA" id="ARBA00022692"/>
    </source>
</evidence>
<evidence type="ECO:0000256" key="8">
    <source>
        <dbReference type="ARBA" id="ARBA00022989"/>
    </source>
</evidence>
<dbReference type="GO" id="GO:0016020">
    <property type="term" value="C:membrane"/>
    <property type="evidence" value="ECO:0007669"/>
    <property type="project" value="UniProtKB-SubCell"/>
</dbReference>
<dbReference type="CDD" id="cd08760">
    <property type="entry name" value="Cyt_b561_FRRS1_like"/>
    <property type="match status" value="1"/>
</dbReference>
<evidence type="ECO:0000256" key="4">
    <source>
        <dbReference type="ARBA" id="ARBA00022617"/>
    </source>
</evidence>
<evidence type="ECO:0000313" key="16">
    <source>
        <dbReference type="EMBL" id="TPX31603.1"/>
    </source>
</evidence>
<dbReference type="GeneID" id="42006353"/>
<feature type="transmembrane region" description="Helical" evidence="12">
    <location>
        <begin position="246"/>
        <end position="268"/>
    </location>
</feature>
<keyword evidence="17" id="KW-1185">Reference proteome</keyword>
<dbReference type="SUPFAM" id="SSF55856">
    <property type="entry name" value="Cytochrome b5-like heme/steroid binding domain"/>
    <property type="match status" value="1"/>
</dbReference>
<protein>
    <recommendedName>
        <fullName evidence="18">Cytochrome b5 heme-binding domain-containing protein</fullName>
    </recommendedName>
</protein>
<dbReference type="AlphaFoldDB" id="A0A507C276"/>
<dbReference type="SMART" id="SM00664">
    <property type="entry name" value="DoH"/>
    <property type="match status" value="1"/>
</dbReference>
<evidence type="ECO:0000259" key="15">
    <source>
        <dbReference type="PROSITE" id="PS50939"/>
    </source>
</evidence>
<dbReference type="InterPro" id="IPR006593">
    <property type="entry name" value="Cyt_b561/ferric_Rdtase_TM"/>
</dbReference>
<dbReference type="InterPro" id="IPR039261">
    <property type="entry name" value="FNR_nucleotide-bd"/>
</dbReference>
<sequence>MATTRWLLLLLAFSKLLTTILAALCTTQPSTVLLSLPSSSLNLANYPLNVTLWIDSQFHYAIYWRAETAPCPDGLRVAIVLKSNSSGTLDTRAWAGLGFGDYMLDPTTMFMVMQRSGNGITLGEFKSTGAYQPPIPLSQALPNVASPFVSLSGGYDQAADGTQTIFAEFYRPAVVNDGYHTAIALNDSQRLIFAFQPQPTLDNNFFNFHYQYRGRISVSSYIGSAVGSVSSMSKVDETISWDFKELHGWGMLTAWFVILPFGIVYARYYRSSPGWLFVHLSVQSIGLLLIISCFVIMLLTIQLWNQPHARLGVSLITLIFIQASLGACKYYGMRSKKLIDLDWWIQLSHRVLGPLTLAGSCAQAYLGLQTLVPWSEPRGKSMWFYWFSLLGMWIIVFSTYEIWYLGQKNRGPKTWLTKIRRIKLCLPNRTKSMPLPSSESSLQTLTAEAVPAVVQIPVPAPNETLKTFTWESLDEAVLSGQLYVVANGIYVFDLNQWRFSHPGGQSILEQVAGTDISLDFWTSAGYDATEFIPRLDRIDPRAHRPLPAPPITSTTGSSNDQSPTMAEVANNPAALSSLTKKDWEKILSSRKTHIHTRLAINRLSQMIVGELSVSSPQQVMVPPSPYKAFSPYEFLRYSVTSIIRIVATAPASSSPKTDVGPVIIEDRDTWYRVRLARVYPFDRRDAEPKELIAGSRMQLQFIVPGSGEASQRVTRWLVPIKGDLTAFEVLIKVKKNETGPLASLVKSLKPGKKQFKIRGPFGTPLIHPTRPLNVALPDWIPDELIFIVAGSGILSFLQFVEYQVFKTGIPLKIHAPFVARNPDELDLNPSIHNTVTINQFMGDGWAWGSTSTEKNTRNGYFPVSHTLSPLRTRIKLLYGVHSVSDVAANPTLKLLGLSYPWLMESCIYVSAKSPMASTVYETEFGEIHPGSRLSEASLTRYLEQLKPGKRRVVIAGPEGFCNMVYGTCTRFGFTYSDIVLYSPNTIV</sequence>
<feature type="chain" id="PRO_5021390780" description="Cytochrome b5 heme-binding domain-containing protein" evidence="13">
    <location>
        <begin position="23"/>
        <end position="987"/>
    </location>
</feature>
<feature type="transmembrane region" description="Helical" evidence="12">
    <location>
        <begin position="311"/>
        <end position="331"/>
    </location>
</feature>
<dbReference type="GO" id="GO:0020037">
    <property type="term" value="F:heme binding"/>
    <property type="evidence" value="ECO:0007669"/>
    <property type="project" value="TreeGrafter"/>
</dbReference>
<feature type="signal peptide" evidence="13">
    <location>
        <begin position="1"/>
        <end position="22"/>
    </location>
</feature>
<dbReference type="Proteomes" id="UP000319731">
    <property type="component" value="Unassembled WGS sequence"/>
</dbReference>
<dbReference type="PROSITE" id="PS50255">
    <property type="entry name" value="CYTOCHROME_B5_2"/>
    <property type="match status" value="1"/>
</dbReference>
<dbReference type="PROSITE" id="PS50939">
    <property type="entry name" value="CYTOCHROME_B561"/>
    <property type="match status" value="1"/>
</dbReference>
<dbReference type="SMART" id="SM00665">
    <property type="entry name" value="B561"/>
    <property type="match status" value="1"/>
</dbReference>
<keyword evidence="6" id="KW-0479">Metal-binding</keyword>
<dbReference type="GO" id="GO:0046872">
    <property type="term" value="F:metal ion binding"/>
    <property type="evidence" value="ECO:0007669"/>
    <property type="project" value="UniProtKB-KW"/>
</dbReference>
<evidence type="ECO:0008006" key="18">
    <source>
        <dbReference type="Google" id="ProtNLM"/>
    </source>
</evidence>
<keyword evidence="4" id="KW-0349">Heme</keyword>
<evidence type="ECO:0000256" key="11">
    <source>
        <dbReference type="SAM" id="MobiDB-lite"/>
    </source>
</evidence>
<feature type="domain" description="Cytochrome b561" evidence="15">
    <location>
        <begin position="210"/>
        <end position="406"/>
    </location>
</feature>
<evidence type="ECO:0000256" key="10">
    <source>
        <dbReference type="ARBA" id="ARBA00023136"/>
    </source>
</evidence>
<dbReference type="PANTHER" id="PTHR15422:SF24">
    <property type="entry name" value="DOMON RELATED DOMAIN-CONTAINING PROTEIN"/>
    <property type="match status" value="1"/>
</dbReference>
<feature type="region of interest" description="Disordered" evidence="11">
    <location>
        <begin position="542"/>
        <end position="565"/>
    </location>
</feature>
<evidence type="ECO:0000256" key="6">
    <source>
        <dbReference type="ARBA" id="ARBA00022723"/>
    </source>
</evidence>
<organism evidence="16 17">
    <name type="scientific">Synchytrium microbalum</name>
    <dbReference type="NCBI Taxonomy" id="1806994"/>
    <lineage>
        <taxon>Eukaryota</taxon>
        <taxon>Fungi</taxon>
        <taxon>Fungi incertae sedis</taxon>
        <taxon>Chytridiomycota</taxon>
        <taxon>Chytridiomycota incertae sedis</taxon>
        <taxon>Chytridiomycetes</taxon>
        <taxon>Synchytriales</taxon>
        <taxon>Synchytriaceae</taxon>
        <taxon>Synchytrium</taxon>
    </lineage>
</organism>
<dbReference type="PANTHER" id="PTHR15422">
    <property type="entry name" value="OS05G0565100 PROTEIN"/>
    <property type="match status" value="1"/>
</dbReference>
<evidence type="ECO:0000256" key="7">
    <source>
        <dbReference type="ARBA" id="ARBA00022982"/>
    </source>
</evidence>
<dbReference type="InterPro" id="IPR036400">
    <property type="entry name" value="Cyt_B5-like_heme/steroid_sf"/>
</dbReference>
<dbReference type="OrthoDB" id="823504at2759"/>
<keyword evidence="10 12" id="KW-0472">Membrane</keyword>
<evidence type="ECO:0000259" key="14">
    <source>
        <dbReference type="PROSITE" id="PS50255"/>
    </source>
</evidence>
<keyword evidence="13" id="KW-0732">Signal</keyword>
<evidence type="ECO:0000256" key="9">
    <source>
        <dbReference type="ARBA" id="ARBA00023004"/>
    </source>
</evidence>
<feature type="domain" description="Cytochrome b5 heme-binding" evidence="14">
    <location>
        <begin position="465"/>
        <end position="520"/>
    </location>
</feature>
<dbReference type="Gene3D" id="1.20.120.1770">
    <property type="match status" value="1"/>
</dbReference>
<keyword evidence="8 12" id="KW-1133">Transmembrane helix</keyword>
<gene>
    <name evidence="16" type="ORF">SmJEL517_g05128</name>
</gene>
<evidence type="ECO:0000313" key="17">
    <source>
        <dbReference type="Proteomes" id="UP000319731"/>
    </source>
</evidence>
<name>A0A507C276_9FUNG</name>
<dbReference type="Pfam" id="PF00173">
    <property type="entry name" value="Cyt-b5"/>
    <property type="match status" value="1"/>
</dbReference>
<accession>A0A507C276</accession>
<evidence type="ECO:0000256" key="12">
    <source>
        <dbReference type="SAM" id="Phobius"/>
    </source>
</evidence>
<dbReference type="Gene3D" id="3.40.50.80">
    <property type="entry name" value="Nucleotide-binding domain of ferredoxin-NADP reductase (FNR) module"/>
    <property type="match status" value="1"/>
</dbReference>
<feature type="transmembrane region" description="Helical" evidence="12">
    <location>
        <begin position="383"/>
        <end position="403"/>
    </location>
</feature>